<evidence type="ECO:0000313" key="4">
    <source>
        <dbReference type="RefSeq" id="XP_052122653.1"/>
    </source>
</evidence>
<feature type="compositionally biased region" description="Basic residues" evidence="2">
    <location>
        <begin position="31"/>
        <end position="42"/>
    </location>
</feature>
<evidence type="ECO:0000256" key="2">
    <source>
        <dbReference type="SAM" id="MobiDB-lite"/>
    </source>
</evidence>
<keyword evidence="1" id="KW-0175">Coiled coil</keyword>
<keyword evidence="3" id="KW-1185">Reference proteome</keyword>
<evidence type="ECO:0000313" key="3">
    <source>
        <dbReference type="Proteomes" id="UP000504606"/>
    </source>
</evidence>
<reference evidence="4" key="1">
    <citation type="journal article" date="2018" name="Proc. Natl. Acad. Sci. U.S.A.">
        <title>Phylogenomics and the evolution of hemipteroid insects.</title>
        <authorList>
            <person name="Johnson K.P."/>
            <person name="Dietrich C.H."/>
            <person name="Friedrich F."/>
            <person name="Beutel R.G."/>
            <person name="Wipfler B."/>
            <person name="Peters R.S."/>
            <person name="Allen J.M."/>
            <person name="Petersen M."/>
            <person name="Donath A."/>
            <person name="Walden K.K."/>
            <person name="Kozlov A.M."/>
            <person name="Podsiadlowski L."/>
            <person name="Mayer C."/>
            <person name="Meusemann K."/>
            <person name="Vasilikopoulos A."/>
            <person name="Waterhouse R.M."/>
            <person name="Cameron S.L."/>
            <person name="Weirauch C."/>
            <person name="Swanson D.R."/>
            <person name="Percy D.M."/>
            <person name="Hardy N.B."/>
            <person name="Terry I."/>
            <person name="Liu S."/>
            <person name="Zhou X."/>
            <person name="Misof B."/>
            <person name="Robertson H.M."/>
            <person name="Yoshizawa K."/>
        </authorList>
    </citation>
    <scope>NUCLEOTIDE SEQUENCE</scope>
    <source>
        <tissue evidence="4">Whole organism</tissue>
    </source>
</reference>
<organism evidence="3 4">
    <name type="scientific">Frankliniella occidentalis</name>
    <name type="common">Western flower thrips</name>
    <name type="synonym">Euthrips occidentalis</name>
    <dbReference type="NCBI Taxonomy" id="133901"/>
    <lineage>
        <taxon>Eukaryota</taxon>
        <taxon>Metazoa</taxon>
        <taxon>Ecdysozoa</taxon>
        <taxon>Arthropoda</taxon>
        <taxon>Hexapoda</taxon>
        <taxon>Insecta</taxon>
        <taxon>Pterygota</taxon>
        <taxon>Neoptera</taxon>
        <taxon>Paraneoptera</taxon>
        <taxon>Thysanoptera</taxon>
        <taxon>Terebrantia</taxon>
        <taxon>Thripoidea</taxon>
        <taxon>Thripidae</taxon>
        <taxon>Frankliniella</taxon>
    </lineage>
</organism>
<feature type="compositionally biased region" description="Low complexity" evidence="2">
    <location>
        <begin position="44"/>
        <end position="86"/>
    </location>
</feature>
<accession>A0A9C6U738</accession>
<gene>
    <name evidence="4" type="primary">LOC127748701</name>
</gene>
<protein>
    <submittedName>
        <fullName evidence="4">Uncharacterized protein LOC127748701</fullName>
    </submittedName>
</protein>
<dbReference type="AlphaFoldDB" id="A0A9C6U738"/>
<proteinExistence type="predicted"/>
<dbReference type="GeneID" id="127748701"/>
<evidence type="ECO:0000256" key="1">
    <source>
        <dbReference type="SAM" id="Coils"/>
    </source>
</evidence>
<name>A0A9C6U738_FRAOC</name>
<dbReference type="KEGG" id="foc:127748701"/>
<dbReference type="RefSeq" id="XP_052122653.1">
    <property type="nucleotide sequence ID" value="XM_052266693.1"/>
</dbReference>
<sequence>MECRPKQHGQHGGLHGHDGASSHHSSSHAITSRRRFRRKKKSSVSESESSPPSPKYSVASVGSQSSQGSQSSGLSSLPGLGPGSLAGDREEQIEALDCPGQPLLGGQLGTLGGSLPSSPQPMAMWGPGPRRKISDSLLVPNSHAAHALGRSLRAQNSCPETSVPLCCSRLHSHGYGSGGPAQGLAHHREREVAVSHLVHPPSTSLLHSATIHSPPTSLLLHQSGGPVLGGTLGMAASLGALPAPLEPAGLSTVETLQHKLQASEEQRHWLQRENQMLSQRIEELLRENQSLRDQMGHERVTTAAYIMRQMDTMHLQRDTHV</sequence>
<feature type="coiled-coil region" evidence="1">
    <location>
        <begin position="253"/>
        <end position="294"/>
    </location>
</feature>
<feature type="region of interest" description="Disordered" evidence="2">
    <location>
        <begin position="1"/>
        <end position="90"/>
    </location>
</feature>
<dbReference type="Proteomes" id="UP000504606">
    <property type="component" value="Unplaced"/>
</dbReference>
<reference evidence="4" key="2">
    <citation type="submission" date="2025-08" db="UniProtKB">
        <authorList>
            <consortium name="RefSeq"/>
        </authorList>
    </citation>
    <scope>IDENTIFICATION</scope>
    <source>
        <tissue evidence="4">Whole organism</tissue>
    </source>
</reference>